<keyword evidence="2 5" id="KW-0378">Hydrolase</keyword>
<keyword evidence="5" id="KW-0540">Nuclease</keyword>
<evidence type="ECO:0000256" key="3">
    <source>
        <dbReference type="SAM" id="MobiDB-lite"/>
    </source>
</evidence>
<comment type="similarity">
    <text evidence="1">Belongs to the CCR4/nocturin family.</text>
</comment>
<dbReference type="InterPro" id="IPR036691">
    <property type="entry name" value="Endo/exonu/phosph_ase_sf"/>
</dbReference>
<dbReference type="SUPFAM" id="SSF56219">
    <property type="entry name" value="DNase I-like"/>
    <property type="match status" value="1"/>
</dbReference>
<protein>
    <submittedName>
        <fullName evidence="5">RNA exonuclease NGL3</fullName>
        <ecNumber evidence="5">3.1.-.-</ecNumber>
    </submittedName>
</protein>
<dbReference type="PANTHER" id="PTHR12121">
    <property type="entry name" value="CARBON CATABOLITE REPRESSOR PROTEIN 4"/>
    <property type="match status" value="1"/>
</dbReference>
<dbReference type="EMBL" id="CAIF01000028">
    <property type="protein sequence ID" value="CCH41733.1"/>
    <property type="molecule type" value="Genomic_DNA"/>
</dbReference>
<sequence>MSEAANNPPAPKPKASKKKKGSKNPVDITPEYIAEQRAKREAAKKAKRDELIAQGIDPDQVDTPADLRFISRPMLKIPRDENDKPRGRKGVNVKIMTYNVLAQALIRRKLFPTSGNAVKWFKRSQVLLSEFKHYNSDILLLQEVDHVQYNSFWKSEFEKLGYNSVFNRFGDKNHGVAIFFRENMFDVTDKMFINYDIEKSGEIQPRTITRNVGLILALKFKDRILEQFPETDKKGILVGTTHLFWHPFGTYERTRQTYLILKKFQEFIHRVQVLQRGSWFRFFGGDFNAQPYDAPYLSITSKPIKYDNRCKKVIECSTSFQYSKLREGIEDEDEEGGNIEKFGENQPKDPVPESFTPTEEQAQIVRDMEDLHNSLPMRAISLYSVGYKLVHPENSGLDNEKDEPEISNWAHAWRGLLDYIFYIAEWDLESDSQVKSLAEFEELSQVRINSLLRMPPGKEMSKHGQPHEGEYPSDHLCMIADLKLLL</sequence>
<evidence type="ECO:0000256" key="1">
    <source>
        <dbReference type="ARBA" id="ARBA00010774"/>
    </source>
</evidence>
<dbReference type="InterPro" id="IPR005135">
    <property type="entry name" value="Endo/exonuclease/phosphatase"/>
</dbReference>
<dbReference type="Gene3D" id="3.60.10.10">
    <property type="entry name" value="Endonuclease/exonuclease/phosphatase"/>
    <property type="match status" value="1"/>
</dbReference>
<dbReference type="GO" id="GO:0000175">
    <property type="term" value="F:3'-5'-RNA exonuclease activity"/>
    <property type="evidence" value="ECO:0007669"/>
    <property type="project" value="TreeGrafter"/>
</dbReference>
<dbReference type="EC" id="3.1.-.-" evidence="5"/>
<evidence type="ECO:0000256" key="2">
    <source>
        <dbReference type="ARBA" id="ARBA00022801"/>
    </source>
</evidence>
<dbReference type="GO" id="GO:0006139">
    <property type="term" value="P:nucleobase-containing compound metabolic process"/>
    <property type="evidence" value="ECO:0007669"/>
    <property type="project" value="UniProtKB-ARBA"/>
</dbReference>
<evidence type="ECO:0000259" key="4">
    <source>
        <dbReference type="Pfam" id="PF03372"/>
    </source>
</evidence>
<dbReference type="Pfam" id="PF03372">
    <property type="entry name" value="Exo_endo_phos"/>
    <property type="match status" value="1"/>
</dbReference>
<evidence type="ECO:0000313" key="5">
    <source>
        <dbReference type="EMBL" id="CCH41733.1"/>
    </source>
</evidence>
<feature type="region of interest" description="Disordered" evidence="3">
    <location>
        <begin position="333"/>
        <end position="355"/>
    </location>
</feature>
<dbReference type="eggNOG" id="KOG2338">
    <property type="taxonomic scope" value="Eukaryota"/>
</dbReference>
<gene>
    <name evidence="5" type="ORF">BN7_1272</name>
</gene>
<feature type="region of interest" description="Disordered" evidence="3">
    <location>
        <begin position="1"/>
        <end position="59"/>
    </location>
</feature>
<accession>K0KKU2</accession>
<dbReference type="AlphaFoldDB" id="K0KKU2"/>
<dbReference type="InParanoid" id="K0KKU2"/>
<evidence type="ECO:0000313" key="6">
    <source>
        <dbReference type="Proteomes" id="UP000009328"/>
    </source>
</evidence>
<keyword evidence="5" id="KW-0269">Exonuclease</keyword>
<keyword evidence="6" id="KW-1185">Reference proteome</keyword>
<feature type="compositionally biased region" description="Basic and acidic residues" evidence="3">
    <location>
        <begin position="341"/>
        <end position="351"/>
    </location>
</feature>
<dbReference type="PANTHER" id="PTHR12121:SF45">
    <property type="entry name" value="NOCTURNIN"/>
    <property type="match status" value="1"/>
</dbReference>
<feature type="compositionally biased region" description="Basic and acidic residues" evidence="3">
    <location>
        <begin position="34"/>
        <end position="51"/>
    </location>
</feature>
<reference evidence="5 6" key="1">
    <citation type="journal article" date="2012" name="Eukaryot. Cell">
        <title>Draft genome sequence of Wickerhamomyces ciferrii NRRL Y-1031 F-60-10.</title>
        <authorList>
            <person name="Schneider J."/>
            <person name="Andrea H."/>
            <person name="Blom J."/>
            <person name="Jaenicke S."/>
            <person name="Ruckert C."/>
            <person name="Schorsch C."/>
            <person name="Szczepanowski R."/>
            <person name="Farwick M."/>
            <person name="Goesmann A."/>
            <person name="Puhler A."/>
            <person name="Schaffer S."/>
            <person name="Tauch A."/>
            <person name="Kohler T."/>
            <person name="Brinkrolf K."/>
        </authorList>
    </citation>
    <scope>NUCLEOTIDE SEQUENCE [LARGE SCALE GENOMIC DNA]</scope>
    <source>
        <strain evidence="6">ATCC 14091 / BCRC 22168 / CBS 111 / JCM 3599 / NBRC 0793 / NRRL Y-1031 F-60-10</strain>
    </source>
</reference>
<organism evidence="5 6">
    <name type="scientific">Wickerhamomyces ciferrii (strain ATCC 14091 / BCRC 22168 / CBS 111 / JCM 3599 / NBRC 0793 / NRRL Y-1031 F-60-10)</name>
    <name type="common">Yeast</name>
    <name type="synonym">Pichia ciferrii</name>
    <dbReference type="NCBI Taxonomy" id="1206466"/>
    <lineage>
        <taxon>Eukaryota</taxon>
        <taxon>Fungi</taxon>
        <taxon>Dikarya</taxon>
        <taxon>Ascomycota</taxon>
        <taxon>Saccharomycotina</taxon>
        <taxon>Saccharomycetes</taxon>
        <taxon>Phaffomycetales</taxon>
        <taxon>Wickerhamomycetaceae</taxon>
        <taxon>Wickerhamomyces</taxon>
    </lineage>
</organism>
<proteinExistence type="inferred from homology"/>
<dbReference type="InterPro" id="IPR050410">
    <property type="entry name" value="CCR4/nocturin_mRNA_transcr"/>
</dbReference>
<feature type="domain" description="Endonuclease/exonuclease/phosphatase" evidence="4">
    <location>
        <begin position="96"/>
        <end position="422"/>
    </location>
</feature>
<comment type="caution">
    <text evidence="5">The sequence shown here is derived from an EMBL/GenBank/DDBJ whole genome shotgun (WGS) entry which is preliminary data.</text>
</comment>
<dbReference type="Proteomes" id="UP000009328">
    <property type="component" value="Unassembled WGS sequence"/>
</dbReference>
<name>K0KKU2_WICCF</name>
<dbReference type="FunCoup" id="K0KKU2">
    <property type="interactions" value="491"/>
</dbReference>
<dbReference type="HOGENOM" id="CLU_034867_0_0_1"/>